<evidence type="ECO:0000256" key="2">
    <source>
        <dbReference type="ARBA" id="ARBA00022776"/>
    </source>
</evidence>
<sequence length="153" mass="16939">MSSEDLSVEQTSGDQTVPDNDSQEEQRESPTPKGEFVHPAPPKKLSTREEMMQEEKKEEKKLKSKYPNFNSKAGGSALLAKRMQQRKYFDSGDYMMAQAKVNNPKIPLAAKEKKMILQESMGDAIPTPEDLPPRKASLATSKLASGQLAGPLM</sequence>
<dbReference type="GO" id="GO:0051301">
    <property type="term" value="P:cell division"/>
    <property type="evidence" value="ECO:0007669"/>
    <property type="project" value="UniProtKB-KW"/>
</dbReference>
<evidence type="ECO:0000256" key="5">
    <source>
        <dbReference type="SAM" id="MobiDB-lite"/>
    </source>
</evidence>
<name>A0A210QYW1_MIZYE</name>
<dbReference type="Proteomes" id="UP000242188">
    <property type="component" value="Unassembled WGS sequence"/>
</dbReference>
<dbReference type="STRING" id="6573.A0A210QYW1"/>
<feature type="compositionally biased region" description="Polar residues" evidence="5">
    <location>
        <begin position="1"/>
        <end position="20"/>
    </location>
</feature>
<feature type="region of interest" description="Disordered" evidence="5">
    <location>
        <begin position="1"/>
        <end position="73"/>
    </location>
</feature>
<dbReference type="PANTHER" id="PTHR10358">
    <property type="entry name" value="ENDOSULFINE"/>
    <property type="match status" value="1"/>
</dbReference>
<evidence type="ECO:0000256" key="3">
    <source>
        <dbReference type="ARBA" id="ARBA00023272"/>
    </source>
</evidence>
<dbReference type="Pfam" id="PF04667">
    <property type="entry name" value="Endosulfine"/>
    <property type="match status" value="1"/>
</dbReference>
<keyword evidence="4" id="KW-0963">Cytoplasm</keyword>
<evidence type="ECO:0000313" key="6">
    <source>
        <dbReference type="EMBL" id="OWF53958.1"/>
    </source>
</evidence>
<dbReference type="InterPro" id="IPR006760">
    <property type="entry name" value="Endosulphine"/>
</dbReference>
<keyword evidence="7" id="KW-1185">Reference proteome</keyword>
<keyword evidence="4" id="KW-0131">Cell cycle</keyword>
<protein>
    <submittedName>
        <fullName evidence="6">Alpha-endosulfine</fullName>
    </submittedName>
</protein>
<organism evidence="6 7">
    <name type="scientific">Mizuhopecten yessoensis</name>
    <name type="common">Japanese scallop</name>
    <name type="synonym">Patinopecten yessoensis</name>
    <dbReference type="NCBI Taxonomy" id="6573"/>
    <lineage>
        <taxon>Eukaryota</taxon>
        <taxon>Metazoa</taxon>
        <taxon>Spiralia</taxon>
        <taxon>Lophotrochozoa</taxon>
        <taxon>Mollusca</taxon>
        <taxon>Bivalvia</taxon>
        <taxon>Autobranchia</taxon>
        <taxon>Pteriomorphia</taxon>
        <taxon>Pectinida</taxon>
        <taxon>Pectinoidea</taxon>
        <taxon>Pectinidae</taxon>
        <taxon>Mizuhopecten</taxon>
    </lineage>
</organism>
<dbReference type="OrthoDB" id="5949865at2759"/>
<feature type="compositionally biased region" description="Basic and acidic residues" evidence="5">
    <location>
        <begin position="46"/>
        <end position="61"/>
    </location>
</feature>
<evidence type="ECO:0000256" key="4">
    <source>
        <dbReference type="RuleBase" id="RU363120"/>
    </source>
</evidence>
<comment type="function">
    <text evidence="4">Protein phosphatase inhibitor that specifically inhibits protein phosphatase 2A (PP2A) during mitosis.</text>
</comment>
<evidence type="ECO:0000256" key="1">
    <source>
        <dbReference type="ARBA" id="ARBA00010520"/>
    </source>
</evidence>
<dbReference type="GO" id="GO:0004864">
    <property type="term" value="F:protein phosphatase inhibitor activity"/>
    <property type="evidence" value="ECO:0007669"/>
    <property type="project" value="UniProtKB-KW"/>
</dbReference>
<dbReference type="PANTHER" id="PTHR10358:SF6">
    <property type="entry name" value="ENDOSULFINE, ISOFORM A"/>
    <property type="match status" value="1"/>
</dbReference>
<accession>A0A210QYW1</accession>
<comment type="caution">
    <text evidence="6">The sequence shown here is derived from an EMBL/GenBank/DDBJ whole genome shotgun (WGS) entry which is preliminary data.</text>
</comment>
<gene>
    <name evidence="6" type="ORF">KP79_PYT15360</name>
</gene>
<keyword evidence="2 4" id="KW-0498">Mitosis</keyword>
<dbReference type="GO" id="GO:0005737">
    <property type="term" value="C:cytoplasm"/>
    <property type="evidence" value="ECO:0007669"/>
    <property type="project" value="UniProtKB-SubCell"/>
</dbReference>
<dbReference type="AlphaFoldDB" id="A0A210QYW1"/>
<keyword evidence="4" id="KW-0132">Cell division</keyword>
<keyword evidence="3 4" id="KW-0650">Protein phosphatase inhibitor</keyword>
<comment type="similarity">
    <text evidence="1 4">Belongs to the endosulfine family.</text>
</comment>
<feature type="region of interest" description="Disordered" evidence="5">
    <location>
        <begin position="123"/>
        <end position="153"/>
    </location>
</feature>
<comment type="subcellular location">
    <subcellularLocation>
        <location evidence="4">Cytoplasm</location>
    </subcellularLocation>
</comment>
<proteinExistence type="inferred from homology"/>
<reference evidence="6 7" key="1">
    <citation type="journal article" date="2017" name="Nat. Ecol. Evol.">
        <title>Scallop genome provides insights into evolution of bilaterian karyotype and development.</title>
        <authorList>
            <person name="Wang S."/>
            <person name="Zhang J."/>
            <person name="Jiao W."/>
            <person name="Li J."/>
            <person name="Xun X."/>
            <person name="Sun Y."/>
            <person name="Guo X."/>
            <person name="Huan P."/>
            <person name="Dong B."/>
            <person name="Zhang L."/>
            <person name="Hu X."/>
            <person name="Sun X."/>
            <person name="Wang J."/>
            <person name="Zhao C."/>
            <person name="Wang Y."/>
            <person name="Wang D."/>
            <person name="Huang X."/>
            <person name="Wang R."/>
            <person name="Lv J."/>
            <person name="Li Y."/>
            <person name="Zhang Z."/>
            <person name="Liu B."/>
            <person name="Lu W."/>
            <person name="Hui Y."/>
            <person name="Liang J."/>
            <person name="Zhou Z."/>
            <person name="Hou R."/>
            <person name="Li X."/>
            <person name="Liu Y."/>
            <person name="Li H."/>
            <person name="Ning X."/>
            <person name="Lin Y."/>
            <person name="Zhao L."/>
            <person name="Xing Q."/>
            <person name="Dou J."/>
            <person name="Li Y."/>
            <person name="Mao J."/>
            <person name="Guo H."/>
            <person name="Dou H."/>
            <person name="Li T."/>
            <person name="Mu C."/>
            <person name="Jiang W."/>
            <person name="Fu Q."/>
            <person name="Fu X."/>
            <person name="Miao Y."/>
            <person name="Liu J."/>
            <person name="Yu Q."/>
            <person name="Li R."/>
            <person name="Liao H."/>
            <person name="Li X."/>
            <person name="Kong Y."/>
            <person name="Jiang Z."/>
            <person name="Chourrout D."/>
            <person name="Li R."/>
            <person name="Bao Z."/>
        </authorList>
    </citation>
    <scope>NUCLEOTIDE SEQUENCE [LARGE SCALE GENOMIC DNA]</scope>
    <source>
        <strain evidence="6 7">PY_sf001</strain>
    </source>
</reference>
<dbReference type="EMBL" id="NEDP02001165">
    <property type="protein sequence ID" value="OWF53958.1"/>
    <property type="molecule type" value="Genomic_DNA"/>
</dbReference>
<evidence type="ECO:0000313" key="7">
    <source>
        <dbReference type="Proteomes" id="UP000242188"/>
    </source>
</evidence>